<dbReference type="OrthoDB" id="2606601at2759"/>
<sequence>MVRTQPHRHCECALTSISAIHIAQVCVIFKLPSHLGLYLHPLAYVKWFTSLHHCDLISRQFIITHLTCNHWCNVGDQC</sequence>
<gene>
    <name evidence="1" type="ORF">SCLCIDRAFT_111697</name>
</gene>
<dbReference type="AlphaFoldDB" id="A0A0C3EDU2"/>
<dbReference type="HOGENOM" id="CLU_2623416_0_0_1"/>
<keyword evidence="2" id="KW-1185">Reference proteome</keyword>
<dbReference type="Proteomes" id="UP000053989">
    <property type="component" value="Unassembled WGS sequence"/>
</dbReference>
<proteinExistence type="predicted"/>
<evidence type="ECO:0000313" key="2">
    <source>
        <dbReference type="Proteomes" id="UP000053989"/>
    </source>
</evidence>
<accession>A0A0C3EDU2</accession>
<organism evidence="1 2">
    <name type="scientific">Scleroderma citrinum Foug A</name>
    <dbReference type="NCBI Taxonomy" id="1036808"/>
    <lineage>
        <taxon>Eukaryota</taxon>
        <taxon>Fungi</taxon>
        <taxon>Dikarya</taxon>
        <taxon>Basidiomycota</taxon>
        <taxon>Agaricomycotina</taxon>
        <taxon>Agaricomycetes</taxon>
        <taxon>Agaricomycetidae</taxon>
        <taxon>Boletales</taxon>
        <taxon>Sclerodermatineae</taxon>
        <taxon>Sclerodermataceae</taxon>
        <taxon>Scleroderma</taxon>
    </lineage>
</organism>
<dbReference type="InParanoid" id="A0A0C3EDU2"/>
<name>A0A0C3EDU2_9AGAM</name>
<dbReference type="EMBL" id="KN822019">
    <property type="protein sequence ID" value="KIM66081.1"/>
    <property type="molecule type" value="Genomic_DNA"/>
</dbReference>
<reference evidence="1 2" key="1">
    <citation type="submission" date="2014-04" db="EMBL/GenBank/DDBJ databases">
        <authorList>
            <consortium name="DOE Joint Genome Institute"/>
            <person name="Kuo A."/>
            <person name="Kohler A."/>
            <person name="Nagy L.G."/>
            <person name="Floudas D."/>
            <person name="Copeland A."/>
            <person name="Barry K.W."/>
            <person name="Cichocki N."/>
            <person name="Veneault-Fourrey C."/>
            <person name="LaButti K."/>
            <person name="Lindquist E.A."/>
            <person name="Lipzen A."/>
            <person name="Lundell T."/>
            <person name="Morin E."/>
            <person name="Murat C."/>
            <person name="Sun H."/>
            <person name="Tunlid A."/>
            <person name="Henrissat B."/>
            <person name="Grigoriev I.V."/>
            <person name="Hibbett D.S."/>
            <person name="Martin F."/>
            <person name="Nordberg H.P."/>
            <person name="Cantor M.N."/>
            <person name="Hua S.X."/>
        </authorList>
    </citation>
    <scope>NUCLEOTIDE SEQUENCE [LARGE SCALE GENOMIC DNA]</scope>
    <source>
        <strain evidence="1 2">Foug A</strain>
    </source>
</reference>
<reference evidence="2" key="2">
    <citation type="submission" date="2015-01" db="EMBL/GenBank/DDBJ databases">
        <title>Evolutionary Origins and Diversification of the Mycorrhizal Mutualists.</title>
        <authorList>
            <consortium name="DOE Joint Genome Institute"/>
            <consortium name="Mycorrhizal Genomics Consortium"/>
            <person name="Kohler A."/>
            <person name="Kuo A."/>
            <person name="Nagy L.G."/>
            <person name="Floudas D."/>
            <person name="Copeland A."/>
            <person name="Barry K.W."/>
            <person name="Cichocki N."/>
            <person name="Veneault-Fourrey C."/>
            <person name="LaButti K."/>
            <person name="Lindquist E.A."/>
            <person name="Lipzen A."/>
            <person name="Lundell T."/>
            <person name="Morin E."/>
            <person name="Murat C."/>
            <person name="Riley R."/>
            <person name="Ohm R."/>
            <person name="Sun H."/>
            <person name="Tunlid A."/>
            <person name="Henrissat B."/>
            <person name="Grigoriev I.V."/>
            <person name="Hibbett D.S."/>
            <person name="Martin F."/>
        </authorList>
    </citation>
    <scope>NUCLEOTIDE SEQUENCE [LARGE SCALE GENOMIC DNA]</scope>
    <source>
        <strain evidence="2">Foug A</strain>
    </source>
</reference>
<evidence type="ECO:0000313" key="1">
    <source>
        <dbReference type="EMBL" id="KIM66081.1"/>
    </source>
</evidence>
<protein>
    <submittedName>
        <fullName evidence="1">Uncharacterized protein</fullName>
    </submittedName>
</protein>